<organism evidence="1">
    <name type="scientific">Telmatobacter sp. DSM 110680</name>
    <dbReference type="NCBI Taxonomy" id="3036704"/>
    <lineage>
        <taxon>Bacteria</taxon>
        <taxon>Pseudomonadati</taxon>
        <taxon>Acidobacteriota</taxon>
        <taxon>Terriglobia</taxon>
        <taxon>Terriglobales</taxon>
        <taxon>Acidobacteriaceae</taxon>
        <taxon>Telmatobacter</taxon>
    </lineage>
</organism>
<protein>
    <submittedName>
        <fullName evidence="1">HEAT repeat domain-containing protein</fullName>
    </submittedName>
</protein>
<sequence length="554" mass="59830">MTDQENIWDLIGALGSESENVRQRAREEILKRGVEAVPALAEAIDSELIPDEAMAFARGTLAAIQPRFQGEIPDALIEAALAFWAASDPASRALVNFGSAATAPLLALLTQGDKTIYSSMAEALAQIAKVDPSVMPAVIKAIDDDNWIVRKGAAEVLRYAEPRPEEAIAPLIRSLKEEDKDRRSSIVWVLEFFGAAAVPQLLNSLRSPDWCVRAGSACALEMIELGRKVKSDREPYTDMGVVPALVEALSDECVEVLRAAANALSIIGPPEANPAAPVLLNILRERNPLTFPVAASEMRWIRYSDEGLEPGLIDTLASLEDELIDALTDRDSGIRAAAADLLRRIDVPVMFPLVLGLLSAMEDQDEEVRFQTALTMAIIAPRFAARGVPILHSALVHSAERDRIRDAIWGLSRSGRAAAVAIPAIIDALQYYSVADAAAAALACMGPLASAAVPELLRMLQKWDEDTQAPAALALEAIGPESASSAVEILIDRLRDTDEYKRYCAAECLSQMGLPTVKAAIPALLDLATDESDRVRSYAEMAREWLGSDPSQLR</sequence>
<dbReference type="InterPro" id="IPR016024">
    <property type="entry name" value="ARM-type_fold"/>
</dbReference>
<dbReference type="InterPro" id="IPR000225">
    <property type="entry name" value="Armadillo"/>
</dbReference>
<accession>A0AAU7DQ23</accession>
<name>A0AAU7DQ23_9BACT</name>
<dbReference type="Gene3D" id="1.25.10.10">
    <property type="entry name" value="Leucine-rich Repeat Variant"/>
    <property type="match status" value="4"/>
</dbReference>
<gene>
    <name evidence="1" type="ORF">P8935_11395</name>
</gene>
<dbReference type="InterPro" id="IPR011989">
    <property type="entry name" value="ARM-like"/>
</dbReference>
<dbReference type="AlphaFoldDB" id="A0AAU7DQ23"/>
<dbReference type="SMART" id="SM00185">
    <property type="entry name" value="ARM"/>
    <property type="match status" value="3"/>
</dbReference>
<proteinExistence type="predicted"/>
<dbReference type="PROSITE" id="PS50176">
    <property type="entry name" value="ARM_REPEAT"/>
    <property type="match status" value="1"/>
</dbReference>
<dbReference type="RefSeq" id="WP_348265120.1">
    <property type="nucleotide sequence ID" value="NZ_CP121196.1"/>
</dbReference>
<dbReference type="SMART" id="SM00567">
    <property type="entry name" value="EZ_HEAT"/>
    <property type="match status" value="7"/>
</dbReference>
<dbReference type="EMBL" id="CP121196">
    <property type="protein sequence ID" value="XBH19898.1"/>
    <property type="molecule type" value="Genomic_DNA"/>
</dbReference>
<reference evidence="1" key="1">
    <citation type="submission" date="2023-03" db="EMBL/GenBank/DDBJ databases">
        <title>Edaphobacter sp.</title>
        <authorList>
            <person name="Huber K.J."/>
            <person name="Papendorf J."/>
            <person name="Pilke C."/>
            <person name="Bunk B."/>
            <person name="Sproeer C."/>
            <person name="Pester M."/>
        </authorList>
    </citation>
    <scope>NUCLEOTIDE SEQUENCE</scope>
    <source>
        <strain evidence="1">DSM 110680</strain>
    </source>
</reference>
<dbReference type="SUPFAM" id="SSF48371">
    <property type="entry name" value="ARM repeat"/>
    <property type="match status" value="1"/>
</dbReference>
<dbReference type="Pfam" id="PF13646">
    <property type="entry name" value="HEAT_2"/>
    <property type="match status" value="3"/>
</dbReference>
<dbReference type="PANTHER" id="PTHR12697:SF5">
    <property type="entry name" value="DEOXYHYPUSINE HYDROXYLASE"/>
    <property type="match status" value="1"/>
</dbReference>
<dbReference type="InterPro" id="IPR004155">
    <property type="entry name" value="PBS_lyase_HEAT"/>
</dbReference>
<evidence type="ECO:0000313" key="1">
    <source>
        <dbReference type="EMBL" id="XBH19898.1"/>
    </source>
</evidence>
<dbReference type="GO" id="GO:0016491">
    <property type="term" value="F:oxidoreductase activity"/>
    <property type="evidence" value="ECO:0007669"/>
    <property type="project" value="TreeGrafter"/>
</dbReference>
<dbReference type="PANTHER" id="PTHR12697">
    <property type="entry name" value="PBS LYASE HEAT-LIKE PROTEIN"/>
    <property type="match status" value="1"/>
</dbReference>